<sequence>MSPVAAASRLLPAQQRSADALLGAHKLASNVWLVLPPNLKGDQGKTCSDDIFDIVGFGWQRVSSLTSTLSLLLERVGRPPVVFFVARQRLLAAKLMLAWHVLARHVHCFCHSSKTKSQQAH</sequence>
<proteinExistence type="predicted"/>
<name>A0AA36N605_9DINO</name>
<gene>
    <name evidence="1" type="ORF">EVOR1521_LOCUS19988</name>
</gene>
<reference evidence="1" key="1">
    <citation type="submission" date="2023-08" db="EMBL/GenBank/DDBJ databases">
        <authorList>
            <person name="Chen Y."/>
            <person name="Shah S."/>
            <person name="Dougan E. K."/>
            <person name="Thang M."/>
            <person name="Chan C."/>
        </authorList>
    </citation>
    <scope>NUCLEOTIDE SEQUENCE</scope>
</reference>
<comment type="caution">
    <text evidence="1">The sequence shown here is derived from an EMBL/GenBank/DDBJ whole genome shotgun (WGS) entry which is preliminary data.</text>
</comment>
<accession>A0AA36N605</accession>
<dbReference type="Proteomes" id="UP001178507">
    <property type="component" value="Unassembled WGS sequence"/>
</dbReference>
<evidence type="ECO:0000313" key="2">
    <source>
        <dbReference type="Proteomes" id="UP001178507"/>
    </source>
</evidence>
<keyword evidence="2" id="KW-1185">Reference proteome</keyword>
<protein>
    <submittedName>
        <fullName evidence="1">Uncharacterized protein</fullName>
    </submittedName>
</protein>
<dbReference type="AlphaFoldDB" id="A0AA36N605"/>
<organism evidence="1 2">
    <name type="scientific">Effrenium voratum</name>
    <dbReference type="NCBI Taxonomy" id="2562239"/>
    <lineage>
        <taxon>Eukaryota</taxon>
        <taxon>Sar</taxon>
        <taxon>Alveolata</taxon>
        <taxon>Dinophyceae</taxon>
        <taxon>Suessiales</taxon>
        <taxon>Symbiodiniaceae</taxon>
        <taxon>Effrenium</taxon>
    </lineage>
</organism>
<evidence type="ECO:0000313" key="1">
    <source>
        <dbReference type="EMBL" id="CAJ1395587.1"/>
    </source>
</evidence>
<dbReference type="EMBL" id="CAUJNA010003201">
    <property type="protein sequence ID" value="CAJ1395587.1"/>
    <property type="molecule type" value="Genomic_DNA"/>
</dbReference>